<accession>A0A6G1EB69</accession>
<feature type="region of interest" description="Disordered" evidence="1">
    <location>
        <begin position="44"/>
        <end position="75"/>
    </location>
</feature>
<feature type="compositionally biased region" description="Low complexity" evidence="1">
    <location>
        <begin position="44"/>
        <end position="62"/>
    </location>
</feature>
<dbReference type="Proteomes" id="UP000479710">
    <property type="component" value="Unassembled WGS sequence"/>
</dbReference>
<gene>
    <name evidence="2" type="ORF">E2562_023990</name>
</gene>
<evidence type="ECO:0000313" key="3">
    <source>
        <dbReference type="Proteomes" id="UP000479710"/>
    </source>
</evidence>
<evidence type="ECO:0000313" key="2">
    <source>
        <dbReference type="EMBL" id="KAF0922030.1"/>
    </source>
</evidence>
<reference evidence="2 3" key="1">
    <citation type="submission" date="2019-11" db="EMBL/GenBank/DDBJ databases">
        <title>Whole genome sequence of Oryza granulata.</title>
        <authorList>
            <person name="Li W."/>
        </authorList>
    </citation>
    <scope>NUCLEOTIDE SEQUENCE [LARGE SCALE GENOMIC DNA]</scope>
    <source>
        <strain evidence="3">cv. Menghai</strain>
        <tissue evidence="2">Leaf</tissue>
    </source>
</reference>
<name>A0A6G1EB69_9ORYZ</name>
<protein>
    <submittedName>
        <fullName evidence="2">Uncharacterized protein</fullName>
    </submittedName>
</protein>
<keyword evidence="3" id="KW-1185">Reference proteome</keyword>
<evidence type="ECO:0000256" key="1">
    <source>
        <dbReference type="SAM" id="MobiDB-lite"/>
    </source>
</evidence>
<dbReference type="EMBL" id="SPHZ02000004">
    <property type="protein sequence ID" value="KAF0922030.1"/>
    <property type="molecule type" value="Genomic_DNA"/>
</dbReference>
<proteinExistence type="predicted"/>
<dbReference type="AlphaFoldDB" id="A0A6G1EB69"/>
<organism evidence="2 3">
    <name type="scientific">Oryza meyeriana var. granulata</name>
    <dbReference type="NCBI Taxonomy" id="110450"/>
    <lineage>
        <taxon>Eukaryota</taxon>
        <taxon>Viridiplantae</taxon>
        <taxon>Streptophyta</taxon>
        <taxon>Embryophyta</taxon>
        <taxon>Tracheophyta</taxon>
        <taxon>Spermatophyta</taxon>
        <taxon>Magnoliopsida</taxon>
        <taxon>Liliopsida</taxon>
        <taxon>Poales</taxon>
        <taxon>Poaceae</taxon>
        <taxon>BOP clade</taxon>
        <taxon>Oryzoideae</taxon>
        <taxon>Oryzeae</taxon>
        <taxon>Oryzinae</taxon>
        <taxon>Oryza</taxon>
        <taxon>Oryza meyeriana</taxon>
    </lineage>
</organism>
<comment type="caution">
    <text evidence="2">The sequence shown here is derived from an EMBL/GenBank/DDBJ whole genome shotgun (WGS) entry which is preliminary data.</text>
</comment>
<sequence length="94" mass="9373">MSYYSPLPEPTTDQSVATDVDLGACGGAVVAPAVDSENAVVLPPRAAQSSSSSPSARCRLGLAGRGRAGKRRPRPSKRVVVIVAVSSVPAGAGG</sequence>